<keyword evidence="2" id="KW-1185">Reference proteome</keyword>
<sequence>MAGRFELKSGTVTRASWPWAMADGHGKITLNPANQLQLKQMTGMPSSVPFYKNYAQFDNGSGKQAEASGTMILNPVNPSELLRPQQPIVTPVTAAKTVRQIPHTEENKRLPVNRFYQASSMAYRSKTGPFHQQWLGTPSRVDDPTMLTHDFVAYLLRPATSLYATEAPMVTHTANAACTFIIRTLTSPAMVRSRHTQLPRYANRSTDSSTSF</sequence>
<dbReference type="AlphaFoldDB" id="A0A074ZPV6"/>
<protein>
    <submittedName>
        <fullName evidence="1">Uncharacterized protein</fullName>
    </submittedName>
</protein>
<evidence type="ECO:0000313" key="1">
    <source>
        <dbReference type="EMBL" id="KER29121.1"/>
    </source>
</evidence>
<proteinExistence type="predicted"/>
<accession>A0A074ZPV6</accession>
<evidence type="ECO:0000313" key="2">
    <source>
        <dbReference type="Proteomes" id="UP000054324"/>
    </source>
</evidence>
<name>A0A074ZPV6_OPIVI</name>
<dbReference type="GeneID" id="20318392"/>
<organism evidence="1 2">
    <name type="scientific">Opisthorchis viverrini</name>
    <name type="common">Southeast Asian liver fluke</name>
    <dbReference type="NCBI Taxonomy" id="6198"/>
    <lineage>
        <taxon>Eukaryota</taxon>
        <taxon>Metazoa</taxon>
        <taxon>Spiralia</taxon>
        <taxon>Lophotrochozoa</taxon>
        <taxon>Platyhelminthes</taxon>
        <taxon>Trematoda</taxon>
        <taxon>Digenea</taxon>
        <taxon>Opisthorchiida</taxon>
        <taxon>Opisthorchiata</taxon>
        <taxon>Opisthorchiidae</taxon>
        <taxon>Opisthorchis</taxon>
    </lineage>
</organism>
<dbReference type="EMBL" id="KL596685">
    <property type="protein sequence ID" value="KER29121.1"/>
    <property type="molecule type" value="Genomic_DNA"/>
</dbReference>
<reference evidence="1 2" key="1">
    <citation type="submission" date="2013-11" db="EMBL/GenBank/DDBJ databases">
        <title>Opisthorchis viverrini - life in the bile duct.</title>
        <authorList>
            <person name="Young N.D."/>
            <person name="Nagarajan N."/>
            <person name="Lin S.J."/>
            <person name="Korhonen P.K."/>
            <person name="Jex A.R."/>
            <person name="Hall R.S."/>
            <person name="Safavi-Hemami H."/>
            <person name="Kaewkong W."/>
            <person name="Bertrand D."/>
            <person name="Gao S."/>
            <person name="Seet Q."/>
            <person name="Wongkham S."/>
            <person name="Teh B.T."/>
            <person name="Wongkham C."/>
            <person name="Intapan P.M."/>
            <person name="Maleewong W."/>
            <person name="Yang X."/>
            <person name="Hu M."/>
            <person name="Wang Z."/>
            <person name="Hofmann A."/>
            <person name="Sternberg P.W."/>
            <person name="Tan P."/>
            <person name="Wang J."/>
            <person name="Gasser R.B."/>
        </authorList>
    </citation>
    <scope>NUCLEOTIDE SEQUENCE [LARGE SCALE GENOMIC DNA]</scope>
</reference>
<dbReference type="RefSeq" id="XP_009167152.1">
    <property type="nucleotide sequence ID" value="XM_009168888.1"/>
</dbReference>
<gene>
    <name evidence="1" type="ORF">T265_04206</name>
</gene>
<dbReference type="CTD" id="20318392"/>
<dbReference type="Proteomes" id="UP000054324">
    <property type="component" value="Unassembled WGS sequence"/>
</dbReference>
<dbReference type="KEGG" id="ovi:T265_04206"/>